<dbReference type="Proteomes" id="UP000781932">
    <property type="component" value="Unassembled WGS sequence"/>
</dbReference>
<reference evidence="2" key="1">
    <citation type="submission" date="2020-03" db="EMBL/GenBank/DDBJ databases">
        <authorList>
            <person name="He L."/>
        </authorList>
    </citation>
    <scope>NUCLEOTIDE SEQUENCE</scope>
    <source>
        <strain evidence="2">CkLH20</strain>
    </source>
</reference>
<proteinExistence type="predicted"/>
<gene>
    <name evidence="2" type="ORF">CkaCkLH20_03856</name>
</gene>
<feature type="compositionally biased region" description="Basic and acidic residues" evidence="1">
    <location>
        <begin position="378"/>
        <end position="390"/>
    </location>
</feature>
<organism evidence="2 3">
    <name type="scientific">Colletotrichum karsti</name>
    <dbReference type="NCBI Taxonomy" id="1095194"/>
    <lineage>
        <taxon>Eukaryota</taxon>
        <taxon>Fungi</taxon>
        <taxon>Dikarya</taxon>
        <taxon>Ascomycota</taxon>
        <taxon>Pezizomycotina</taxon>
        <taxon>Sordariomycetes</taxon>
        <taxon>Hypocreomycetidae</taxon>
        <taxon>Glomerellales</taxon>
        <taxon>Glomerellaceae</taxon>
        <taxon>Colletotrichum</taxon>
        <taxon>Colletotrichum boninense species complex</taxon>
    </lineage>
</organism>
<name>A0A9P6LN89_9PEZI</name>
<reference evidence="2" key="2">
    <citation type="submission" date="2020-11" db="EMBL/GenBank/DDBJ databases">
        <title>Whole genome sequencing of Colletotrichum sp.</title>
        <authorList>
            <person name="Li H."/>
        </authorList>
    </citation>
    <scope>NUCLEOTIDE SEQUENCE</scope>
    <source>
        <strain evidence="2">CkLH20</strain>
    </source>
</reference>
<dbReference type="RefSeq" id="XP_038748417.1">
    <property type="nucleotide sequence ID" value="XM_038886575.1"/>
</dbReference>
<evidence type="ECO:0000256" key="1">
    <source>
        <dbReference type="SAM" id="MobiDB-lite"/>
    </source>
</evidence>
<evidence type="ECO:0000313" key="2">
    <source>
        <dbReference type="EMBL" id="KAF9878956.1"/>
    </source>
</evidence>
<comment type="caution">
    <text evidence="2">The sequence shown here is derived from an EMBL/GenBank/DDBJ whole genome shotgun (WGS) entry which is preliminary data.</text>
</comment>
<accession>A0A9P6LN89</accession>
<dbReference type="EMBL" id="JAATWM020000009">
    <property type="protein sequence ID" value="KAF9878956.1"/>
    <property type="molecule type" value="Genomic_DNA"/>
</dbReference>
<dbReference type="InterPro" id="IPR036770">
    <property type="entry name" value="Ankyrin_rpt-contain_sf"/>
</dbReference>
<sequence>MEEANIERRHNASLPKEWERPCQAVADLPPLPPILPRPEYALKPYVISHADSVVHFLAACEEGLLEEVSAFIQRQKPSQAILQYGLEHASFENQVAVVRYLLDLGAKLHGNVFVRPESQPCTRRQPVYADVCIFDPGREDKGDLLPLVKVLTEFGWHPNQAWKLTLYNVAKIALPYRGCLMNKPLSKFLLEHGADPNIDGGHLVKNGSPTLQRETGELLNAAFGLWDMELVDMLLAHGANLSYARPLHSLVSGQVKQLRNLDIWNVPFSRRRPLAEHVLELGLMGVNDVKMVPYTDMICRQRGSTYETTAFAYACAAQDYEYAEWLLERGANPELAGGKAFTQQWFFWSGPTNPETVREMVKKVKERSSNGAGRSKRSYGDFERDNLDES</sequence>
<feature type="region of interest" description="Disordered" evidence="1">
    <location>
        <begin position="362"/>
        <end position="390"/>
    </location>
</feature>
<dbReference type="Gene3D" id="1.25.40.20">
    <property type="entry name" value="Ankyrin repeat-containing domain"/>
    <property type="match status" value="1"/>
</dbReference>
<protein>
    <submittedName>
        <fullName evidence="2">Nacht and ankyrin domain protein</fullName>
    </submittedName>
</protein>
<evidence type="ECO:0000313" key="3">
    <source>
        <dbReference type="Proteomes" id="UP000781932"/>
    </source>
</evidence>
<keyword evidence="3" id="KW-1185">Reference proteome</keyword>
<dbReference type="OrthoDB" id="194358at2759"/>
<dbReference type="SUPFAM" id="SSF48403">
    <property type="entry name" value="Ankyrin repeat"/>
    <property type="match status" value="1"/>
</dbReference>
<dbReference type="GeneID" id="62159649"/>
<dbReference type="AlphaFoldDB" id="A0A9P6LN89"/>